<feature type="non-terminal residue" evidence="9">
    <location>
        <position position="723"/>
    </location>
</feature>
<proteinExistence type="predicted"/>
<evidence type="ECO:0000256" key="4">
    <source>
        <dbReference type="ARBA" id="ARBA00023125"/>
    </source>
</evidence>
<feature type="region of interest" description="Disordered" evidence="7">
    <location>
        <begin position="647"/>
        <end position="676"/>
    </location>
</feature>
<dbReference type="GO" id="GO:0005634">
    <property type="term" value="C:nucleus"/>
    <property type="evidence" value="ECO:0007669"/>
    <property type="project" value="UniProtKB-SubCell"/>
</dbReference>
<feature type="region of interest" description="Disordered" evidence="7">
    <location>
        <begin position="136"/>
        <end position="156"/>
    </location>
</feature>
<dbReference type="EMBL" id="GDKF01006617">
    <property type="protein sequence ID" value="JAT72005.1"/>
    <property type="molecule type" value="Transcribed_RNA"/>
</dbReference>
<evidence type="ECO:0000256" key="3">
    <source>
        <dbReference type="ARBA" id="ARBA00023015"/>
    </source>
</evidence>
<dbReference type="PROSITE" id="PS50811">
    <property type="entry name" value="WRKY"/>
    <property type="match status" value="2"/>
</dbReference>
<gene>
    <name evidence="9" type="ORF">g.81361</name>
</gene>
<feature type="region of interest" description="Disordered" evidence="7">
    <location>
        <begin position="378"/>
        <end position="405"/>
    </location>
</feature>
<evidence type="ECO:0000256" key="2">
    <source>
        <dbReference type="ARBA" id="ARBA00022737"/>
    </source>
</evidence>
<dbReference type="InterPro" id="IPR036576">
    <property type="entry name" value="WRKY_dom_sf"/>
</dbReference>
<feature type="compositionally biased region" description="Low complexity" evidence="7">
    <location>
        <begin position="534"/>
        <end position="558"/>
    </location>
</feature>
<evidence type="ECO:0000256" key="7">
    <source>
        <dbReference type="SAM" id="MobiDB-lite"/>
    </source>
</evidence>
<feature type="compositionally biased region" description="Basic and acidic residues" evidence="7">
    <location>
        <begin position="142"/>
        <end position="156"/>
    </location>
</feature>
<keyword evidence="6" id="KW-0539">Nucleus</keyword>
<evidence type="ECO:0000256" key="5">
    <source>
        <dbReference type="ARBA" id="ARBA00023163"/>
    </source>
</evidence>
<keyword evidence="2" id="KW-0677">Repeat</keyword>
<reference evidence="9" key="1">
    <citation type="submission" date="2015-08" db="EMBL/GenBank/DDBJ databases">
        <authorList>
            <person name="Babu N.S."/>
            <person name="Beckwith C.J."/>
            <person name="Beseler K.G."/>
            <person name="Brison A."/>
            <person name="Carone J.V."/>
            <person name="Caskin T.P."/>
            <person name="Diamond M."/>
            <person name="Durham M.E."/>
            <person name="Foxe J.M."/>
            <person name="Go M."/>
            <person name="Henderson B.A."/>
            <person name="Jones I.B."/>
            <person name="McGettigan J.A."/>
            <person name="Micheletti S.J."/>
            <person name="Nasrallah M.E."/>
            <person name="Ortiz D."/>
            <person name="Piller C.R."/>
            <person name="Privatt S.R."/>
            <person name="Schneider S.L."/>
            <person name="Sharp S."/>
            <person name="Smith T.C."/>
            <person name="Stanton J.D."/>
            <person name="Ullery H.E."/>
            <person name="Wilson R.J."/>
            <person name="Serrano M.G."/>
            <person name="Buck G."/>
            <person name="Lee V."/>
            <person name="Wang Y."/>
            <person name="Carvalho R."/>
            <person name="Voegtly L."/>
            <person name="Shi R."/>
            <person name="Duckworth R."/>
            <person name="Johnson A."/>
            <person name="Loviza R."/>
            <person name="Walstead R."/>
            <person name="Shah Z."/>
            <person name="Kiflezghi M."/>
            <person name="Wade K."/>
            <person name="Ball S.L."/>
            <person name="Bradley K.W."/>
            <person name="Asai D.J."/>
            <person name="Bowman C.A."/>
            <person name="Russell D.A."/>
            <person name="Pope W.H."/>
            <person name="Jacobs-Sera D."/>
            <person name="Hendrix R.W."/>
            <person name="Hatfull G.F."/>
        </authorList>
    </citation>
    <scope>NUCLEOTIDE SEQUENCE</scope>
</reference>
<feature type="domain" description="WRKY" evidence="8">
    <location>
        <begin position="569"/>
        <end position="634"/>
    </location>
</feature>
<feature type="compositionally biased region" description="Gly residues" evidence="7">
    <location>
        <begin position="524"/>
        <end position="533"/>
    </location>
</feature>
<feature type="compositionally biased region" description="Low complexity" evidence="7">
    <location>
        <begin position="665"/>
        <end position="676"/>
    </location>
</feature>
<protein>
    <recommendedName>
        <fullName evidence="8">WRKY domain-containing protein</fullName>
    </recommendedName>
</protein>
<dbReference type="Pfam" id="PF03106">
    <property type="entry name" value="WRKY"/>
    <property type="match status" value="2"/>
</dbReference>
<dbReference type="AlphaFoldDB" id="A0A1D1ZZ49"/>
<sequence>METGSHEASAPHPTAQRSPTAACAAFSLPPHPSQRHGGGGRPPPCPNAAHTRHPYTILESPVLLPMLGVEPSPSTSLLMYHPLPLFQPGAKGPSRASMEAHRDSPPLELAGTMPWAFPYNYTFNAPSRNRQAAAKAANTHKVVPEKDRPRRESTANEDGYNWRKYGEKHVKGSSCPRSYYKCSFPGCQVKKIIERNLKTGFVSVCLSKGTHNHPRPCSVRAGAATPPLPGASPLVGGHVGASPGPAHSPDSECSTPQPPPGPGAAEAEAGGDGLTDGGAAAALQLLGTGFTPEAPGLGLCMADTPAALLPIPASLRTDTPAGARWGGVVEGFAGGLVGLPLAPGLHTHGCGGGAGDPASLDPPHGMRAGAHEDAAVDGVTSSDDLADDSALEDEVGSDDSAASLGRLWESPPRRFRCETPLVARLALEAAEALGSAGPAAGLAGAGAELTPRAAAPGPGGAGKRRRARPSRLLDHEDLQGMQDVFGDDDELKALRNVSAQRRGEEGARRGRRPLAPAASAPPSAGGGVTGPGPEGETPAPASALRSPDPGAGGASASPGEERQVVELETDADNLDDGYRWRKYGQKMVKGNPHPRSYYKCTHPGCCVRKQVGRSSRDARLLSTTYEGTHTHPPPAPATALRPVARRASVGCGGPGRRASGEAEGPLASPAPRLPASAPELGALSPAAQHRSTHFFAATTERGAAGPVAAFGLAPGQVAAALAA</sequence>
<dbReference type="GO" id="GO:0003700">
    <property type="term" value="F:DNA-binding transcription factor activity"/>
    <property type="evidence" value="ECO:0007669"/>
    <property type="project" value="InterPro"/>
</dbReference>
<comment type="subcellular location">
    <subcellularLocation>
        <location evidence="1">Nucleus</location>
    </subcellularLocation>
</comment>
<feature type="region of interest" description="Disordered" evidence="7">
    <location>
        <begin position="1"/>
        <end position="49"/>
    </location>
</feature>
<dbReference type="FunFam" id="2.20.25.80:FF:000006">
    <property type="entry name" value="WRKY transcription factor"/>
    <property type="match status" value="1"/>
</dbReference>
<dbReference type="PANTHER" id="PTHR31221:SF193">
    <property type="entry name" value="WRKY TRANSCRIPTION FACTOR PROTEIN 1-RELATED"/>
    <property type="match status" value="1"/>
</dbReference>
<dbReference type="SUPFAM" id="SSF118290">
    <property type="entry name" value="WRKY DNA-binding domain"/>
    <property type="match status" value="2"/>
</dbReference>
<keyword evidence="5" id="KW-0804">Transcription</keyword>
<accession>A0A1D1ZZ49</accession>
<dbReference type="GO" id="GO:0043565">
    <property type="term" value="F:sequence-specific DNA binding"/>
    <property type="evidence" value="ECO:0007669"/>
    <property type="project" value="InterPro"/>
</dbReference>
<dbReference type="SMART" id="SM00774">
    <property type="entry name" value="WRKY"/>
    <property type="match status" value="2"/>
</dbReference>
<organism evidence="9">
    <name type="scientific">Auxenochlorella protothecoides</name>
    <name type="common">Green microalga</name>
    <name type="synonym">Chlorella protothecoides</name>
    <dbReference type="NCBI Taxonomy" id="3075"/>
    <lineage>
        <taxon>Eukaryota</taxon>
        <taxon>Viridiplantae</taxon>
        <taxon>Chlorophyta</taxon>
        <taxon>core chlorophytes</taxon>
        <taxon>Trebouxiophyceae</taxon>
        <taxon>Chlorellales</taxon>
        <taxon>Chlorellaceae</taxon>
        <taxon>Auxenochlorella</taxon>
    </lineage>
</organism>
<feature type="domain" description="WRKY" evidence="8">
    <location>
        <begin position="151"/>
        <end position="216"/>
    </location>
</feature>
<feature type="region of interest" description="Disordered" evidence="7">
    <location>
        <begin position="450"/>
        <end position="485"/>
    </location>
</feature>
<feature type="compositionally biased region" description="Low complexity" evidence="7">
    <location>
        <begin position="513"/>
        <end position="523"/>
    </location>
</feature>
<keyword evidence="3" id="KW-0805">Transcription regulation</keyword>
<evidence type="ECO:0000259" key="8">
    <source>
        <dbReference type="PROSITE" id="PS50811"/>
    </source>
</evidence>
<dbReference type="InterPro" id="IPR003657">
    <property type="entry name" value="WRKY_dom"/>
</dbReference>
<feature type="compositionally biased region" description="Acidic residues" evidence="7">
    <location>
        <begin position="384"/>
        <end position="397"/>
    </location>
</feature>
<dbReference type="InterPro" id="IPR044810">
    <property type="entry name" value="WRKY_plant"/>
</dbReference>
<evidence type="ECO:0000256" key="1">
    <source>
        <dbReference type="ARBA" id="ARBA00004123"/>
    </source>
</evidence>
<evidence type="ECO:0000313" key="9">
    <source>
        <dbReference type="EMBL" id="JAT72005.1"/>
    </source>
</evidence>
<feature type="region of interest" description="Disordered" evidence="7">
    <location>
        <begin position="215"/>
        <end position="276"/>
    </location>
</feature>
<feature type="region of interest" description="Disordered" evidence="7">
    <location>
        <begin position="498"/>
        <end position="570"/>
    </location>
</feature>
<evidence type="ECO:0000256" key="6">
    <source>
        <dbReference type="ARBA" id="ARBA00023242"/>
    </source>
</evidence>
<keyword evidence="4" id="KW-0238">DNA-binding</keyword>
<dbReference type="PANTHER" id="PTHR31221">
    <property type="entry name" value="WRKY TRANSCRIPTION FACTOR PROTEIN 1-RELATED"/>
    <property type="match status" value="1"/>
</dbReference>
<dbReference type="Gene3D" id="2.20.25.80">
    <property type="entry name" value="WRKY domain"/>
    <property type="match status" value="2"/>
</dbReference>
<name>A0A1D1ZZ49_AUXPR</name>